<dbReference type="EMBL" id="CP165734">
    <property type="protein sequence ID" value="XDV57665.1"/>
    <property type="molecule type" value="Genomic_DNA"/>
</dbReference>
<organism evidence="1">
    <name type="scientific">Bradyrhizobium sp. LLZ17</name>
    <dbReference type="NCBI Taxonomy" id="3239388"/>
    <lineage>
        <taxon>Bacteria</taxon>
        <taxon>Pseudomonadati</taxon>
        <taxon>Pseudomonadota</taxon>
        <taxon>Alphaproteobacteria</taxon>
        <taxon>Hyphomicrobiales</taxon>
        <taxon>Nitrobacteraceae</taxon>
        <taxon>Bradyrhizobium</taxon>
    </lineage>
</organism>
<proteinExistence type="predicted"/>
<dbReference type="RefSeq" id="WP_369722091.1">
    <property type="nucleotide sequence ID" value="NZ_CP165734.1"/>
</dbReference>
<reference evidence="1" key="1">
    <citation type="submission" date="2024-08" db="EMBL/GenBank/DDBJ databases">
        <authorList>
            <person name="Chaddad Z."/>
            <person name="Lamrabet M."/>
            <person name="Bouhnik O."/>
            <person name="Alami S."/>
            <person name="Wipf D."/>
            <person name="Courty P.E."/>
            <person name="Missbah El Idrissi M."/>
        </authorList>
    </citation>
    <scope>NUCLEOTIDE SEQUENCE</scope>
    <source>
        <strain evidence="1">LLZ17</strain>
    </source>
</reference>
<name>A0AB39XI97_9BRAD</name>
<sequence length="52" mass="5383">MDLKIDGIAVGERLTVSKLGTTRCPELAGKVGVVVAKSSHTTSIIVLFDGAQ</sequence>
<dbReference type="AlphaFoldDB" id="A0AB39XI97"/>
<accession>A0AB39XI97</accession>
<evidence type="ECO:0000313" key="1">
    <source>
        <dbReference type="EMBL" id="XDV57665.1"/>
    </source>
</evidence>
<gene>
    <name evidence="1" type="ORF">AB8Z38_35015</name>
</gene>
<protein>
    <submittedName>
        <fullName evidence="1">Uncharacterized protein</fullName>
    </submittedName>
</protein>